<evidence type="ECO:0008006" key="5">
    <source>
        <dbReference type="Google" id="ProtNLM"/>
    </source>
</evidence>
<feature type="chain" id="PRO_5039622720" description="Lipoprotein" evidence="2">
    <location>
        <begin position="22"/>
        <end position="91"/>
    </location>
</feature>
<dbReference type="AlphaFoldDB" id="A0A9D1UGP1"/>
<reference evidence="3" key="2">
    <citation type="submission" date="2021-04" db="EMBL/GenBank/DDBJ databases">
        <authorList>
            <person name="Gilroy R."/>
        </authorList>
    </citation>
    <scope>NUCLEOTIDE SEQUENCE</scope>
    <source>
        <strain evidence="3">Gambia16-930</strain>
    </source>
</reference>
<feature type="non-terminal residue" evidence="3">
    <location>
        <position position="91"/>
    </location>
</feature>
<evidence type="ECO:0000313" key="3">
    <source>
        <dbReference type="EMBL" id="HIW86698.1"/>
    </source>
</evidence>
<comment type="caution">
    <text evidence="3">The sequence shown here is derived from an EMBL/GenBank/DDBJ whole genome shotgun (WGS) entry which is preliminary data.</text>
</comment>
<gene>
    <name evidence="3" type="ORF">IAC47_00265</name>
</gene>
<feature type="region of interest" description="Disordered" evidence="1">
    <location>
        <begin position="71"/>
        <end position="91"/>
    </location>
</feature>
<reference evidence="3" key="1">
    <citation type="journal article" date="2021" name="PeerJ">
        <title>Extensive microbial diversity within the chicken gut microbiome revealed by metagenomics and culture.</title>
        <authorList>
            <person name="Gilroy R."/>
            <person name="Ravi A."/>
            <person name="Getino M."/>
            <person name="Pursley I."/>
            <person name="Horton D.L."/>
            <person name="Alikhan N.F."/>
            <person name="Baker D."/>
            <person name="Gharbi K."/>
            <person name="Hall N."/>
            <person name="Watson M."/>
            <person name="Adriaenssens E.M."/>
            <person name="Foster-Nyarko E."/>
            <person name="Jarju S."/>
            <person name="Secka A."/>
            <person name="Antonio M."/>
            <person name="Oren A."/>
            <person name="Chaudhuri R.R."/>
            <person name="La Ragione R."/>
            <person name="Hildebrand F."/>
            <person name="Pallen M.J."/>
        </authorList>
    </citation>
    <scope>NUCLEOTIDE SEQUENCE</scope>
    <source>
        <strain evidence="3">Gambia16-930</strain>
    </source>
</reference>
<dbReference type="Proteomes" id="UP000824267">
    <property type="component" value="Unassembled WGS sequence"/>
</dbReference>
<protein>
    <recommendedName>
        <fullName evidence="5">Lipoprotein</fullName>
    </recommendedName>
</protein>
<proteinExistence type="predicted"/>
<dbReference type="PROSITE" id="PS51257">
    <property type="entry name" value="PROKAR_LIPOPROTEIN"/>
    <property type="match status" value="1"/>
</dbReference>
<evidence type="ECO:0000256" key="1">
    <source>
        <dbReference type="SAM" id="MobiDB-lite"/>
    </source>
</evidence>
<dbReference type="EMBL" id="DXGG01000009">
    <property type="protein sequence ID" value="HIW86698.1"/>
    <property type="molecule type" value="Genomic_DNA"/>
</dbReference>
<sequence length="91" mass="10655">MKKIICLFAILTLVFSSCVSTKKYQALENEKSRCSKQLSEARISNRELKSMNEELKAELDKQKKELQNTQLLSQNYKEQAEENDMAYKDMK</sequence>
<organism evidence="3 4">
    <name type="scientific">Candidatus Onthomorpha intestinigallinarum</name>
    <dbReference type="NCBI Taxonomy" id="2840880"/>
    <lineage>
        <taxon>Bacteria</taxon>
        <taxon>Pseudomonadati</taxon>
        <taxon>Bacteroidota</taxon>
        <taxon>Bacteroidia</taxon>
        <taxon>Bacteroidales</taxon>
        <taxon>Candidatus Onthomorpha</taxon>
    </lineage>
</organism>
<feature type="signal peptide" evidence="2">
    <location>
        <begin position="1"/>
        <end position="21"/>
    </location>
</feature>
<keyword evidence="2" id="KW-0732">Signal</keyword>
<evidence type="ECO:0000313" key="4">
    <source>
        <dbReference type="Proteomes" id="UP000824267"/>
    </source>
</evidence>
<name>A0A9D1UGP1_9BACT</name>
<accession>A0A9D1UGP1</accession>
<evidence type="ECO:0000256" key="2">
    <source>
        <dbReference type="SAM" id="SignalP"/>
    </source>
</evidence>